<name>A0AAI8VAZ8_9PEZI</name>
<sequence>MPRPSAKLRPAAPTSPSPPKKQSRNALGPVSGNVRVDKTYGTSKPKSASRSYGKTRSSSYAIAGDLPRSRAGQSRKVCYHIDYLRSPHVLMPLSKQTAKPSASSMALPSSSSTSDARPKPVRNPRAASTQSEKEVSSSPKETDSSEDVTTQEGPAPGGRSTVLDLPAASRPSVRVRGQSQERDEATTSIQPKRIARLQAPVPQPPRTHAETLGSRSEDAWMWQNSSSSNPQATESQPSSQDKRSVFVRSGNPSPSTPSDNDGQNPRVLLDAMPFATHGYFETSQQSLREVRSLRQARR</sequence>
<evidence type="ECO:0000313" key="2">
    <source>
        <dbReference type="EMBL" id="CAJ2501654.1"/>
    </source>
</evidence>
<protein>
    <submittedName>
        <fullName evidence="2">Uu.00g045070.m01.CDS01</fullName>
    </submittedName>
</protein>
<dbReference type="Proteomes" id="UP001295740">
    <property type="component" value="Unassembled WGS sequence"/>
</dbReference>
<evidence type="ECO:0000313" key="3">
    <source>
        <dbReference type="Proteomes" id="UP001295740"/>
    </source>
</evidence>
<feature type="compositionally biased region" description="Polar residues" evidence="1">
    <location>
        <begin position="40"/>
        <end position="60"/>
    </location>
</feature>
<evidence type="ECO:0000256" key="1">
    <source>
        <dbReference type="SAM" id="MobiDB-lite"/>
    </source>
</evidence>
<organism evidence="2 3">
    <name type="scientific">Anthostomella pinea</name>
    <dbReference type="NCBI Taxonomy" id="933095"/>
    <lineage>
        <taxon>Eukaryota</taxon>
        <taxon>Fungi</taxon>
        <taxon>Dikarya</taxon>
        <taxon>Ascomycota</taxon>
        <taxon>Pezizomycotina</taxon>
        <taxon>Sordariomycetes</taxon>
        <taxon>Xylariomycetidae</taxon>
        <taxon>Xylariales</taxon>
        <taxon>Xylariaceae</taxon>
        <taxon>Anthostomella</taxon>
    </lineage>
</organism>
<proteinExistence type="predicted"/>
<feature type="compositionally biased region" description="Basic and acidic residues" evidence="1">
    <location>
        <begin position="131"/>
        <end position="143"/>
    </location>
</feature>
<feature type="compositionally biased region" description="Polar residues" evidence="1">
    <location>
        <begin position="250"/>
        <end position="263"/>
    </location>
</feature>
<dbReference type="EMBL" id="CAUWAG010000003">
    <property type="protein sequence ID" value="CAJ2501654.1"/>
    <property type="molecule type" value="Genomic_DNA"/>
</dbReference>
<feature type="compositionally biased region" description="Low complexity" evidence="1">
    <location>
        <begin position="98"/>
        <end position="115"/>
    </location>
</feature>
<feature type="region of interest" description="Disordered" evidence="1">
    <location>
        <begin position="1"/>
        <end position="298"/>
    </location>
</feature>
<gene>
    <name evidence="2" type="ORF">KHLLAP_LOCUS2122</name>
</gene>
<keyword evidence="3" id="KW-1185">Reference proteome</keyword>
<reference evidence="2" key="1">
    <citation type="submission" date="2023-10" db="EMBL/GenBank/DDBJ databases">
        <authorList>
            <person name="Hackl T."/>
        </authorList>
    </citation>
    <scope>NUCLEOTIDE SEQUENCE</scope>
</reference>
<dbReference type="AlphaFoldDB" id="A0AAI8VAZ8"/>
<comment type="caution">
    <text evidence="2">The sequence shown here is derived from an EMBL/GenBank/DDBJ whole genome shotgun (WGS) entry which is preliminary data.</text>
</comment>
<accession>A0AAI8VAZ8</accession>
<feature type="compositionally biased region" description="Polar residues" evidence="1">
    <location>
        <begin position="222"/>
        <end position="239"/>
    </location>
</feature>